<sequence length="44" mass="4722">MADTNSEDCVAPSGLEPPASRGCNDRLEAYPTDSSRVLLQINEV</sequence>
<comment type="caution">
    <text evidence="2">The sequence shown here is derived from an EMBL/GenBank/DDBJ whole genome shotgun (WGS) entry which is preliminary data.</text>
</comment>
<accession>A0A0J1BBP7</accession>
<dbReference type="Proteomes" id="UP000036367">
    <property type="component" value="Unassembled WGS sequence"/>
</dbReference>
<dbReference type="PATRIC" id="fig|595434.4.peg.3479"/>
<feature type="region of interest" description="Disordered" evidence="1">
    <location>
        <begin position="1"/>
        <end position="28"/>
    </location>
</feature>
<evidence type="ECO:0000313" key="3">
    <source>
        <dbReference type="Proteomes" id="UP000036367"/>
    </source>
</evidence>
<protein>
    <submittedName>
        <fullName evidence="2">Uncharacterized protein</fullName>
    </submittedName>
</protein>
<reference evidence="2" key="1">
    <citation type="submission" date="2015-05" db="EMBL/GenBank/DDBJ databases">
        <title>Permanent draft genome of Rhodopirellula islandicus K833.</title>
        <authorList>
            <person name="Kizina J."/>
            <person name="Richter M."/>
            <person name="Glockner F.O."/>
            <person name="Harder J."/>
        </authorList>
    </citation>
    <scope>NUCLEOTIDE SEQUENCE [LARGE SCALE GENOMIC DNA]</scope>
    <source>
        <strain evidence="2">K833</strain>
    </source>
</reference>
<dbReference type="EMBL" id="LECT01000029">
    <property type="protein sequence ID" value="KLU04067.1"/>
    <property type="molecule type" value="Genomic_DNA"/>
</dbReference>
<name>A0A0J1BBP7_RHOIS</name>
<proteinExistence type="predicted"/>
<keyword evidence="3" id="KW-1185">Reference proteome</keyword>
<evidence type="ECO:0000256" key="1">
    <source>
        <dbReference type="SAM" id="MobiDB-lite"/>
    </source>
</evidence>
<evidence type="ECO:0000313" key="2">
    <source>
        <dbReference type="EMBL" id="KLU04067.1"/>
    </source>
</evidence>
<organism evidence="2 3">
    <name type="scientific">Rhodopirellula islandica</name>
    <dbReference type="NCBI Taxonomy" id="595434"/>
    <lineage>
        <taxon>Bacteria</taxon>
        <taxon>Pseudomonadati</taxon>
        <taxon>Planctomycetota</taxon>
        <taxon>Planctomycetia</taxon>
        <taxon>Pirellulales</taxon>
        <taxon>Pirellulaceae</taxon>
        <taxon>Rhodopirellula</taxon>
    </lineage>
</organism>
<gene>
    <name evidence="2" type="ORF">RISK_003653</name>
</gene>
<dbReference type="AlphaFoldDB" id="A0A0J1BBP7"/>
<dbReference type="RefSeq" id="WP_261340223.1">
    <property type="nucleotide sequence ID" value="NZ_LECT01000029.1"/>
</dbReference>